<dbReference type="AlphaFoldDB" id="X1RW07"/>
<comment type="caution">
    <text evidence="1">The sequence shown here is derived from an EMBL/GenBank/DDBJ whole genome shotgun (WGS) entry which is preliminary data.</text>
</comment>
<proteinExistence type="predicted"/>
<dbReference type="EMBL" id="BARW01000936">
    <property type="protein sequence ID" value="GAI71111.1"/>
    <property type="molecule type" value="Genomic_DNA"/>
</dbReference>
<accession>X1RW07</accession>
<evidence type="ECO:0000313" key="1">
    <source>
        <dbReference type="EMBL" id="GAI71111.1"/>
    </source>
</evidence>
<organism evidence="1">
    <name type="scientific">marine sediment metagenome</name>
    <dbReference type="NCBI Taxonomy" id="412755"/>
    <lineage>
        <taxon>unclassified sequences</taxon>
        <taxon>metagenomes</taxon>
        <taxon>ecological metagenomes</taxon>
    </lineage>
</organism>
<protein>
    <submittedName>
        <fullName evidence="1">Uncharacterized protein</fullName>
    </submittedName>
</protein>
<name>X1RW07_9ZZZZ</name>
<gene>
    <name evidence="1" type="ORF">S12H4_03371</name>
</gene>
<sequence>MLRTKIVIELGFDNSFDVMKLRENIETLLDNEGQVKEYSIYCQK</sequence>
<reference evidence="1" key="1">
    <citation type="journal article" date="2014" name="Front. Microbiol.">
        <title>High frequency of phylogenetically diverse reductive dehalogenase-homologous genes in deep subseafloor sedimentary metagenomes.</title>
        <authorList>
            <person name="Kawai M."/>
            <person name="Futagami T."/>
            <person name="Toyoda A."/>
            <person name="Takaki Y."/>
            <person name="Nishi S."/>
            <person name="Hori S."/>
            <person name="Arai W."/>
            <person name="Tsubouchi T."/>
            <person name="Morono Y."/>
            <person name="Uchiyama I."/>
            <person name="Ito T."/>
            <person name="Fujiyama A."/>
            <person name="Inagaki F."/>
            <person name="Takami H."/>
        </authorList>
    </citation>
    <scope>NUCLEOTIDE SEQUENCE</scope>
    <source>
        <strain evidence="1">Expedition CK06-06</strain>
    </source>
</reference>